<protein>
    <submittedName>
        <fullName evidence="1">Uncharacterized protein</fullName>
    </submittedName>
</protein>
<dbReference type="Proteomes" id="UP000678895">
    <property type="component" value="Unassembled WGS sequence"/>
</dbReference>
<dbReference type="EMBL" id="BORS01000022">
    <property type="protein sequence ID" value="GIO44744.1"/>
    <property type="molecule type" value="Genomic_DNA"/>
</dbReference>
<proteinExistence type="predicted"/>
<sequence length="56" mass="6249">MRQTANDRAWQCHPLLVTGERSETLALARSAQDEGLLISKEVKPSSGMANPRNRRT</sequence>
<gene>
    <name evidence="1" type="ORF">J41TS4_45020</name>
</gene>
<dbReference type="AlphaFoldDB" id="A0A919Y6L3"/>
<organism evidence="1 2">
    <name type="scientific">Paenibacillus apis</name>
    <dbReference type="NCBI Taxonomy" id="1792174"/>
    <lineage>
        <taxon>Bacteria</taxon>
        <taxon>Bacillati</taxon>
        <taxon>Bacillota</taxon>
        <taxon>Bacilli</taxon>
        <taxon>Bacillales</taxon>
        <taxon>Paenibacillaceae</taxon>
        <taxon>Paenibacillus</taxon>
    </lineage>
</organism>
<reference evidence="1" key="1">
    <citation type="submission" date="2021-03" db="EMBL/GenBank/DDBJ databases">
        <title>Antimicrobial resistance genes in bacteria isolated from Japanese honey, and their potential for conferring macrolide and lincosamide resistance in the American foulbrood pathogen Paenibacillus larvae.</title>
        <authorList>
            <person name="Okamoto M."/>
            <person name="Kumagai M."/>
            <person name="Kanamori H."/>
            <person name="Takamatsu D."/>
        </authorList>
    </citation>
    <scope>NUCLEOTIDE SEQUENCE</scope>
    <source>
        <strain evidence="1">J41TS4</strain>
    </source>
</reference>
<evidence type="ECO:0000313" key="1">
    <source>
        <dbReference type="EMBL" id="GIO44744.1"/>
    </source>
</evidence>
<accession>A0A919Y6L3</accession>
<evidence type="ECO:0000313" key="2">
    <source>
        <dbReference type="Proteomes" id="UP000678895"/>
    </source>
</evidence>
<comment type="caution">
    <text evidence="1">The sequence shown here is derived from an EMBL/GenBank/DDBJ whole genome shotgun (WGS) entry which is preliminary data.</text>
</comment>
<name>A0A919Y6L3_9BACL</name>
<keyword evidence="2" id="KW-1185">Reference proteome</keyword>
<dbReference type="RefSeq" id="WP_301630643.1">
    <property type="nucleotide sequence ID" value="NZ_BORS01000022.1"/>
</dbReference>